<reference evidence="1 2" key="1">
    <citation type="submission" date="2016-11" db="EMBL/GenBank/DDBJ databases">
        <title>Whole Genome Sequencing of Mucilaginibacter polytrichastri RG4-7(T) isolated from the moss sample.</title>
        <authorList>
            <person name="Li Y."/>
        </authorList>
    </citation>
    <scope>NUCLEOTIDE SEQUENCE [LARGE SCALE GENOMIC DNA]</scope>
    <source>
        <strain evidence="1 2">RG4-7</strain>
    </source>
</reference>
<proteinExistence type="predicted"/>
<dbReference type="STRING" id="1302689.RG47T_4725"/>
<comment type="caution">
    <text evidence="1">The sequence shown here is derived from an EMBL/GenBank/DDBJ whole genome shotgun (WGS) entry which is preliminary data.</text>
</comment>
<sequence length="361" mass="43061">MSEAQYYSFTLKIPKATIARIHEHRLIDPFKGSNEAFRNSLWKDAPDTVEHQFGGRYGTQFKIVNEVESFLNAFHAVLDNRGIDKMHLDPLLYLILFLHEDFEKQSIENNRFNRLLDYARFIMDFSNNCWSHFEMMEKKPEYKKVFDAYTQEYFFAKTELLETMEYEDLIEFVPEEKNREDIVKYLRVDVFGKELYVPEDLTFNVTANEERLLRSISGEPLNSIELPKRFREQLITYTLTAMLEEHKQHNTIFYQEFVKSDFDITEMKKVYKQYKKRALSNPTSLARVGVMVGDYLKEQKIYKTKADIASFLFEYFALFKAFRLRKPTPVPEDYSYLTRFYMDNGITTETVRLMMKDVGEI</sequence>
<dbReference type="AlphaFoldDB" id="A0A1Q6A5H3"/>
<evidence type="ECO:0000313" key="2">
    <source>
        <dbReference type="Proteomes" id="UP000186720"/>
    </source>
</evidence>
<protein>
    <submittedName>
        <fullName evidence="1">Uncharacterized protein</fullName>
    </submittedName>
</protein>
<organism evidence="1 2">
    <name type="scientific">Mucilaginibacter polytrichastri</name>
    <dbReference type="NCBI Taxonomy" id="1302689"/>
    <lineage>
        <taxon>Bacteria</taxon>
        <taxon>Pseudomonadati</taxon>
        <taxon>Bacteroidota</taxon>
        <taxon>Sphingobacteriia</taxon>
        <taxon>Sphingobacteriales</taxon>
        <taxon>Sphingobacteriaceae</taxon>
        <taxon>Mucilaginibacter</taxon>
    </lineage>
</organism>
<keyword evidence="2" id="KW-1185">Reference proteome</keyword>
<accession>A0A1Q6A5H3</accession>
<dbReference type="RefSeq" id="WP_074492113.1">
    <property type="nucleotide sequence ID" value="NZ_FPAM01000007.1"/>
</dbReference>
<name>A0A1Q6A5H3_9SPHI</name>
<evidence type="ECO:0000313" key="1">
    <source>
        <dbReference type="EMBL" id="OKS89242.1"/>
    </source>
</evidence>
<dbReference type="Proteomes" id="UP000186720">
    <property type="component" value="Unassembled WGS sequence"/>
</dbReference>
<gene>
    <name evidence="1" type="ORF">RG47T_4725</name>
</gene>
<dbReference type="EMBL" id="MPPL01000001">
    <property type="protein sequence ID" value="OKS89242.1"/>
    <property type="molecule type" value="Genomic_DNA"/>
</dbReference>